<reference evidence="7" key="1">
    <citation type="submission" date="2016-10" db="EMBL/GenBank/DDBJ databases">
        <title>Sequence of Gallionella enrichment culture.</title>
        <authorList>
            <person name="Poehlein A."/>
            <person name="Muehling M."/>
            <person name="Daniel R."/>
        </authorList>
    </citation>
    <scope>NUCLEOTIDE SEQUENCE</scope>
</reference>
<dbReference type="EMBL" id="MLJW01000209">
    <property type="protein sequence ID" value="OIQ93351.1"/>
    <property type="molecule type" value="Genomic_DNA"/>
</dbReference>
<evidence type="ECO:0000256" key="4">
    <source>
        <dbReference type="ARBA" id="ARBA00022989"/>
    </source>
</evidence>
<evidence type="ECO:0000313" key="7">
    <source>
        <dbReference type="EMBL" id="OIQ93351.1"/>
    </source>
</evidence>
<keyword evidence="2" id="KW-1003">Cell membrane</keyword>
<feature type="transmembrane region" description="Helical" evidence="6">
    <location>
        <begin position="215"/>
        <end position="237"/>
    </location>
</feature>
<feature type="transmembrane region" description="Helical" evidence="6">
    <location>
        <begin position="109"/>
        <end position="131"/>
    </location>
</feature>
<dbReference type="InterPro" id="IPR050833">
    <property type="entry name" value="Poly_Biosynth_Transport"/>
</dbReference>
<dbReference type="AlphaFoldDB" id="A0A1J5RN28"/>
<sequence>MLSPSAFGLFVAFWGILFGLGSSLSTLEQETARRTASGTEESGPSMPAVTTVSALFAVLVAAATLLPPIASRLYGSADSRIGLVVALAAVGFAVQFTVRGVLMGSDSLLAYSGLVVAEAVARLALLLAIAASIGVTLSTAAISVAVGSFAWLGWFGRARAVLPRIRIHRAEWARASRRAASLMVAAALNASVVTGYPTMVGALTTHAGGGARGAVFAALTVSRVPLLLVSPIQALTVPAVVRWRYAADSGGPSRLRRLLVVGTLAFCALGLIGATVGWFWGPWVVHLVYGQAYDVAPFAVALLVLSACLLAWVLLLSATLIALSAHGSMIVMWIVAVAGTAAWLVVSPRGVVETTAIGALVGPLAALAWALPSLWSLTRPQV</sequence>
<feature type="transmembrane region" description="Helical" evidence="6">
    <location>
        <begin position="48"/>
        <end position="69"/>
    </location>
</feature>
<evidence type="ECO:0000256" key="3">
    <source>
        <dbReference type="ARBA" id="ARBA00022692"/>
    </source>
</evidence>
<protein>
    <recommendedName>
        <fullName evidence="8">Polysaccharide biosynthesis protein</fullName>
    </recommendedName>
</protein>
<accession>A0A1J5RN28</accession>
<evidence type="ECO:0000256" key="2">
    <source>
        <dbReference type="ARBA" id="ARBA00022475"/>
    </source>
</evidence>
<feature type="transmembrane region" description="Helical" evidence="6">
    <location>
        <begin position="179"/>
        <end position="203"/>
    </location>
</feature>
<feature type="transmembrane region" description="Helical" evidence="6">
    <location>
        <begin position="6"/>
        <end position="27"/>
    </location>
</feature>
<evidence type="ECO:0000256" key="1">
    <source>
        <dbReference type="ARBA" id="ARBA00004651"/>
    </source>
</evidence>
<comment type="subcellular location">
    <subcellularLocation>
        <location evidence="1">Cell membrane</location>
        <topology evidence="1">Multi-pass membrane protein</topology>
    </subcellularLocation>
</comment>
<gene>
    <name evidence="7" type="ORF">GALL_246810</name>
</gene>
<feature type="transmembrane region" description="Helical" evidence="6">
    <location>
        <begin position="81"/>
        <end position="102"/>
    </location>
</feature>
<evidence type="ECO:0000256" key="6">
    <source>
        <dbReference type="SAM" id="Phobius"/>
    </source>
</evidence>
<dbReference type="PANTHER" id="PTHR30250">
    <property type="entry name" value="PST FAMILY PREDICTED COLANIC ACID TRANSPORTER"/>
    <property type="match status" value="1"/>
</dbReference>
<comment type="caution">
    <text evidence="7">The sequence shown here is derived from an EMBL/GenBank/DDBJ whole genome shotgun (WGS) entry which is preliminary data.</text>
</comment>
<keyword evidence="4 6" id="KW-1133">Transmembrane helix</keyword>
<keyword evidence="3 6" id="KW-0812">Transmembrane</keyword>
<organism evidence="7">
    <name type="scientific">mine drainage metagenome</name>
    <dbReference type="NCBI Taxonomy" id="410659"/>
    <lineage>
        <taxon>unclassified sequences</taxon>
        <taxon>metagenomes</taxon>
        <taxon>ecological metagenomes</taxon>
    </lineage>
</organism>
<dbReference type="GO" id="GO:0005886">
    <property type="term" value="C:plasma membrane"/>
    <property type="evidence" value="ECO:0007669"/>
    <property type="project" value="UniProtKB-SubCell"/>
</dbReference>
<feature type="transmembrane region" description="Helical" evidence="6">
    <location>
        <begin position="357"/>
        <end position="377"/>
    </location>
</feature>
<proteinExistence type="predicted"/>
<evidence type="ECO:0000256" key="5">
    <source>
        <dbReference type="ARBA" id="ARBA00023136"/>
    </source>
</evidence>
<feature type="transmembrane region" description="Helical" evidence="6">
    <location>
        <begin position="300"/>
        <end position="323"/>
    </location>
</feature>
<feature type="transmembrane region" description="Helical" evidence="6">
    <location>
        <begin position="330"/>
        <end position="351"/>
    </location>
</feature>
<keyword evidence="5 6" id="KW-0472">Membrane</keyword>
<dbReference type="PANTHER" id="PTHR30250:SF11">
    <property type="entry name" value="O-ANTIGEN TRANSPORTER-RELATED"/>
    <property type="match status" value="1"/>
</dbReference>
<evidence type="ECO:0008006" key="8">
    <source>
        <dbReference type="Google" id="ProtNLM"/>
    </source>
</evidence>
<feature type="transmembrane region" description="Helical" evidence="6">
    <location>
        <begin position="258"/>
        <end position="280"/>
    </location>
</feature>
<name>A0A1J5RN28_9ZZZZ</name>
<feature type="transmembrane region" description="Helical" evidence="6">
    <location>
        <begin position="137"/>
        <end position="158"/>
    </location>
</feature>